<accession>A0A1X1ZN61</accession>
<proteinExistence type="predicted"/>
<organism evidence="3 4">
    <name type="scientific">Mycobacterium palustre</name>
    <dbReference type="NCBI Taxonomy" id="153971"/>
    <lineage>
        <taxon>Bacteria</taxon>
        <taxon>Bacillati</taxon>
        <taxon>Actinomycetota</taxon>
        <taxon>Actinomycetes</taxon>
        <taxon>Mycobacteriales</taxon>
        <taxon>Mycobacteriaceae</taxon>
        <taxon>Mycobacterium</taxon>
        <taxon>Mycobacterium simiae complex</taxon>
    </lineage>
</organism>
<evidence type="ECO:0000256" key="1">
    <source>
        <dbReference type="SAM" id="MobiDB-lite"/>
    </source>
</evidence>
<feature type="transmembrane region" description="Helical" evidence="2">
    <location>
        <begin position="43"/>
        <end position="65"/>
    </location>
</feature>
<gene>
    <name evidence="3" type="ORF">AWC19_08300</name>
</gene>
<reference evidence="3 4" key="1">
    <citation type="submission" date="2016-01" db="EMBL/GenBank/DDBJ databases">
        <title>The new phylogeny of the genus Mycobacterium.</title>
        <authorList>
            <person name="Tarcisio F."/>
            <person name="Conor M."/>
            <person name="Antonella G."/>
            <person name="Elisabetta G."/>
            <person name="Giulia F.S."/>
            <person name="Sara T."/>
            <person name="Anna F."/>
            <person name="Clotilde B."/>
            <person name="Roberto B."/>
            <person name="Veronica D.S."/>
            <person name="Fabio R."/>
            <person name="Monica P."/>
            <person name="Olivier J."/>
            <person name="Enrico T."/>
            <person name="Nicola S."/>
        </authorList>
    </citation>
    <scope>NUCLEOTIDE SEQUENCE [LARGE SCALE GENOMIC DNA]</scope>
    <source>
        <strain evidence="3 4">DSM 44572</strain>
    </source>
</reference>
<protein>
    <submittedName>
        <fullName evidence="3">Uncharacterized protein</fullName>
    </submittedName>
</protein>
<dbReference type="EMBL" id="LQPJ01000100">
    <property type="protein sequence ID" value="ORW24787.1"/>
    <property type="molecule type" value="Genomic_DNA"/>
</dbReference>
<evidence type="ECO:0000313" key="4">
    <source>
        <dbReference type="Proteomes" id="UP000193529"/>
    </source>
</evidence>
<keyword evidence="2" id="KW-0812">Transmembrane</keyword>
<evidence type="ECO:0000313" key="3">
    <source>
        <dbReference type="EMBL" id="ORW24787.1"/>
    </source>
</evidence>
<keyword evidence="2" id="KW-0472">Membrane</keyword>
<dbReference type="STRING" id="153971.AWC19_08300"/>
<dbReference type="Proteomes" id="UP000193529">
    <property type="component" value="Unassembled WGS sequence"/>
</dbReference>
<sequence>MQTPGLEPGGGVAPGTTPPAAPQTSGVAQPHPPNTRRFTPSSVLTVATVCVFAVVFVAVAVLLILKMVGGS</sequence>
<dbReference type="InterPro" id="IPR045512">
    <property type="entry name" value="DUF6480"/>
</dbReference>
<dbReference type="AlphaFoldDB" id="A0A1X1ZN61"/>
<keyword evidence="2" id="KW-1133">Transmembrane helix</keyword>
<comment type="caution">
    <text evidence="3">The sequence shown here is derived from an EMBL/GenBank/DDBJ whole genome shotgun (WGS) entry which is preliminary data.</text>
</comment>
<dbReference type="Pfam" id="PF20088">
    <property type="entry name" value="DUF6480"/>
    <property type="match status" value="1"/>
</dbReference>
<evidence type="ECO:0000256" key="2">
    <source>
        <dbReference type="SAM" id="Phobius"/>
    </source>
</evidence>
<name>A0A1X1ZN61_9MYCO</name>
<feature type="region of interest" description="Disordered" evidence="1">
    <location>
        <begin position="1"/>
        <end position="37"/>
    </location>
</feature>
<keyword evidence="4" id="KW-1185">Reference proteome</keyword>